<dbReference type="SUPFAM" id="SSF103473">
    <property type="entry name" value="MFS general substrate transporter"/>
    <property type="match status" value="1"/>
</dbReference>
<feature type="compositionally biased region" description="Basic and acidic residues" evidence="5">
    <location>
        <begin position="269"/>
        <end position="297"/>
    </location>
</feature>
<dbReference type="EMBL" id="JAPCWZ010000001">
    <property type="protein sequence ID" value="KAK8879775.1"/>
    <property type="molecule type" value="Genomic_DNA"/>
</dbReference>
<feature type="compositionally biased region" description="Low complexity" evidence="5">
    <location>
        <begin position="344"/>
        <end position="361"/>
    </location>
</feature>
<evidence type="ECO:0000256" key="1">
    <source>
        <dbReference type="ARBA" id="ARBA00004141"/>
    </source>
</evidence>
<dbReference type="Proteomes" id="UP001390339">
    <property type="component" value="Unassembled WGS sequence"/>
</dbReference>
<evidence type="ECO:0000256" key="6">
    <source>
        <dbReference type="SAM" id="Phobius"/>
    </source>
</evidence>
<feature type="transmembrane region" description="Helical" evidence="6">
    <location>
        <begin position="613"/>
        <end position="630"/>
    </location>
</feature>
<keyword evidence="4 6" id="KW-0472">Membrane</keyword>
<organism evidence="8 9">
    <name type="scientific">Apiospora arundinis</name>
    <dbReference type="NCBI Taxonomy" id="335852"/>
    <lineage>
        <taxon>Eukaryota</taxon>
        <taxon>Fungi</taxon>
        <taxon>Dikarya</taxon>
        <taxon>Ascomycota</taxon>
        <taxon>Pezizomycotina</taxon>
        <taxon>Sordariomycetes</taxon>
        <taxon>Xylariomycetidae</taxon>
        <taxon>Amphisphaeriales</taxon>
        <taxon>Apiosporaceae</taxon>
        <taxon>Apiospora</taxon>
    </lineage>
</organism>
<proteinExistence type="predicted"/>
<feature type="transmembrane region" description="Helical" evidence="6">
    <location>
        <begin position="642"/>
        <end position="660"/>
    </location>
</feature>
<evidence type="ECO:0000259" key="7">
    <source>
        <dbReference type="PROSITE" id="PS50850"/>
    </source>
</evidence>
<evidence type="ECO:0000256" key="3">
    <source>
        <dbReference type="ARBA" id="ARBA00022989"/>
    </source>
</evidence>
<feature type="transmembrane region" description="Helical" evidence="6">
    <location>
        <begin position="858"/>
        <end position="879"/>
    </location>
</feature>
<feature type="transmembrane region" description="Helical" evidence="6">
    <location>
        <begin position="571"/>
        <end position="593"/>
    </location>
</feature>
<feature type="transmembrane region" description="Helical" evidence="6">
    <location>
        <begin position="712"/>
        <end position="732"/>
    </location>
</feature>
<feature type="region of interest" description="Disordered" evidence="5">
    <location>
        <begin position="262"/>
        <end position="316"/>
    </location>
</feature>
<dbReference type="Pfam" id="PF07690">
    <property type="entry name" value="MFS_1"/>
    <property type="match status" value="1"/>
</dbReference>
<feature type="region of interest" description="Disordered" evidence="5">
    <location>
        <begin position="887"/>
        <end position="912"/>
    </location>
</feature>
<feature type="transmembrane region" description="Helical" evidence="6">
    <location>
        <begin position="806"/>
        <end position="828"/>
    </location>
</feature>
<feature type="transmembrane region" description="Helical" evidence="6">
    <location>
        <begin position="406"/>
        <end position="439"/>
    </location>
</feature>
<feature type="region of interest" description="Disordered" evidence="5">
    <location>
        <begin position="342"/>
        <end position="398"/>
    </location>
</feature>
<keyword evidence="3 6" id="KW-1133">Transmembrane helix</keyword>
<keyword evidence="9" id="KW-1185">Reference proteome</keyword>
<evidence type="ECO:0000256" key="2">
    <source>
        <dbReference type="ARBA" id="ARBA00022692"/>
    </source>
</evidence>
<evidence type="ECO:0000313" key="8">
    <source>
        <dbReference type="EMBL" id="KAK8879775.1"/>
    </source>
</evidence>
<evidence type="ECO:0000256" key="4">
    <source>
        <dbReference type="ARBA" id="ARBA00023136"/>
    </source>
</evidence>
<feature type="transmembrane region" description="Helical" evidence="6">
    <location>
        <begin position="744"/>
        <end position="766"/>
    </location>
</feature>
<feature type="compositionally biased region" description="Basic residues" evidence="5">
    <location>
        <begin position="381"/>
        <end position="392"/>
    </location>
</feature>
<feature type="region of interest" description="Disordered" evidence="5">
    <location>
        <begin position="124"/>
        <end position="146"/>
    </location>
</feature>
<dbReference type="CDD" id="cd17476">
    <property type="entry name" value="MFS_Amf1_MDR_like"/>
    <property type="match status" value="1"/>
</dbReference>
<protein>
    <submittedName>
        <fullName evidence="8">Major facilitator superfamily domain-containing protein</fullName>
    </submittedName>
</protein>
<evidence type="ECO:0000313" key="9">
    <source>
        <dbReference type="Proteomes" id="UP001390339"/>
    </source>
</evidence>
<sequence length="912" mass="99190">MYENEDEAPKDSHSSPSSLSNGSSGESGRQMSMEEIARAQETINAVIQSIRSHRPQQQQSPQGDEAQLEHVDEILPMEAKSSMEETSGSTYSQEFHDASPVPQINPLVIRKPSLDSLNSNNPRHLAAAPPPISPRSLTSPEFFPPRPNYMRRTMSDEQMEQSDSELSDIVINASAMTHHDYWARAAESTPTLLSNSSRRLRGRPLSYHSPNSALESPRRRPLSYRETYWDSVNTIDAPPPLQRSMSSYREYNGSRISHSRRTSILRDVYQMHEEEDRDRDRDRNHLQRGDAGRDLHHQRYTPPSSTSSTEKPLHHRHSAVSIDLLEAASQMKKAGYVGQMRRISGSGDSQDGASSSSAPDSIEVGGHTYVRHGSGIDRENAKRRRTLRKRRKGSPEGPDMGIAHEILFFLLIATAQALMLSGVAQAMIPATVIGATFGLSSPADLAWFSAAYALTSGTFVLPAGRLGDLYGHKKIFIIGFAWFAVWSIMVGFAELVQTNTNANGVVYFDICRAMQGIGPALLVPNGQAMLGRAYTPGRRKALVMSLFGAAAPFGFVVGGVMAAMLAEYASWPWAFWVLGIVCAVLALVAVFVLPATEQTKKNDKESMWTQLDVTGMLCGVTGLVLFNFAWNQAPIASWTTPYTYFMLIIGLLLIGVFVYVEKNAVHPLVPVAAMRSQTNFVLACVATGWGGFAIWVFYYIQVVETLRGWSPLLTAASLAPGPVTGLLASLVVAKYMARIGPHWIIIISMCAFAAGSLFMCTAPVGQTYWANTFLSALIMPFGMDMSNPAASLLLSNSVAKEHQGIAASLVVTVVNYSISTALGFAATIEVQMHKNHIGSGGSSNPADVALAGIRAAQYFGLGLGGLGICVALAFFAAAWRTRRKEAAAPPANAVPPSEMRSAPSLQGHSRKH</sequence>
<reference evidence="8 9" key="1">
    <citation type="journal article" date="2024" name="IMA Fungus">
        <title>Apiospora arundinis, a panoply of carbohydrate-active enzymes and secondary metabolites.</title>
        <authorList>
            <person name="Sorensen T."/>
            <person name="Petersen C."/>
            <person name="Muurmann A.T."/>
            <person name="Christiansen J.V."/>
            <person name="Brundto M.L."/>
            <person name="Overgaard C.K."/>
            <person name="Boysen A.T."/>
            <person name="Wollenberg R.D."/>
            <person name="Larsen T.O."/>
            <person name="Sorensen J.L."/>
            <person name="Nielsen K.L."/>
            <person name="Sondergaard T.E."/>
        </authorList>
    </citation>
    <scope>NUCLEOTIDE SEQUENCE [LARGE SCALE GENOMIC DNA]</scope>
    <source>
        <strain evidence="8 9">AAU 773</strain>
    </source>
</reference>
<feature type="transmembrane region" description="Helical" evidence="6">
    <location>
        <begin position="772"/>
        <end position="794"/>
    </location>
</feature>
<accession>A0ABR2JLX0</accession>
<dbReference type="InterPro" id="IPR036259">
    <property type="entry name" value="MFS_trans_sf"/>
</dbReference>
<feature type="region of interest" description="Disordered" evidence="5">
    <location>
        <begin position="1"/>
        <end position="71"/>
    </location>
</feature>
<dbReference type="PROSITE" id="PS50850">
    <property type="entry name" value="MFS"/>
    <property type="match status" value="1"/>
</dbReference>
<dbReference type="InterPro" id="IPR020846">
    <property type="entry name" value="MFS_dom"/>
</dbReference>
<feature type="compositionally biased region" description="Low complexity" evidence="5">
    <location>
        <begin position="47"/>
        <end position="62"/>
    </location>
</feature>
<feature type="transmembrane region" description="Helical" evidence="6">
    <location>
        <begin position="445"/>
        <end position="463"/>
    </location>
</feature>
<comment type="caution">
    <text evidence="8">The sequence shown here is derived from an EMBL/GenBank/DDBJ whole genome shotgun (WGS) entry which is preliminary data.</text>
</comment>
<dbReference type="Gene3D" id="1.20.1250.20">
    <property type="entry name" value="MFS general substrate transporter like domains"/>
    <property type="match status" value="2"/>
</dbReference>
<feature type="compositionally biased region" description="Polar residues" evidence="5">
    <location>
        <begin position="903"/>
        <end position="912"/>
    </location>
</feature>
<feature type="region of interest" description="Disordered" evidence="5">
    <location>
        <begin position="192"/>
        <end position="221"/>
    </location>
</feature>
<feature type="transmembrane region" description="Helical" evidence="6">
    <location>
        <begin position="680"/>
        <end position="700"/>
    </location>
</feature>
<comment type="subcellular location">
    <subcellularLocation>
        <location evidence="1">Membrane</location>
        <topology evidence="1">Multi-pass membrane protein</topology>
    </subcellularLocation>
</comment>
<dbReference type="InterPro" id="IPR011701">
    <property type="entry name" value="MFS"/>
</dbReference>
<dbReference type="PANTHER" id="PTHR42718:SF1">
    <property type="entry name" value="LOW AFFINITY AMMONIUM TRANSPORTER"/>
    <property type="match status" value="1"/>
</dbReference>
<feature type="compositionally biased region" description="Low complexity" evidence="5">
    <location>
        <begin position="14"/>
        <end position="28"/>
    </location>
</feature>
<feature type="domain" description="Major facilitator superfamily (MFS) profile" evidence="7">
    <location>
        <begin position="406"/>
        <end position="882"/>
    </location>
</feature>
<evidence type="ECO:0000256" key="5">
    <source>
        <dbReference type="SAM" id="MobiDB-lite"/>
    </source>
</evidence>
<feature type="compositionally biased region" description="Low complexity" evidence="5">
    <location>
        <begin position="887"/>
        <end position="896"/>
    </location>
</feature>
<feature type="transmembrane region" description="Helical" evidence="6">
    <location>
        <begin position="543"/>
        <end position="565"/>
    </location>
</feature>
<keyword evidence="2 6" id="KW-0812">Transmembrane</keyword>
<feature type="transmembrane region" description="Helical" evidence="6">
    <location>
        <begin position="475"/>
        <end position="493"/>
    </location>
</feature>
<gene>
    <name evidence="8" type="ORF">PGQ11_001069</name>
</gene>
<name>A0ABR2JLX0_9PEZI</name>
<dbReference type="PANTHER" id="PTHR42718">
    <property type="entry name" value="MAJOR FACILITATOR SUPERFAMILY MULTIDRUG TRANSPORTER MFSC"/>
    <property type="match status" value="1"/>
</dbReference>